<gene>
    <name evidence="4" type="ORF">LCMiAC01_04170</name>
</gene>
<dbReference type="InterPro" id="IPR002711">
    <property type="entry name" value="HNH"/>
</dbReference>
<name>A0A481Z0Y4_9VIRU</name>
<proteinExistence type="predicted"/>
<organism evidence="4">
    <name type="scientific">Mimivirus LCMiAC01</name>
    <dbReference type="NCBI Taxonomy" id="2506608"/>
    <lineage>
        <taxon>Viruses</taxon>
        <taxon>Varidnaviria</taxon>
        <taxon>Bamfordvirae</taxon>
        <taxon>Nucleocytoviricota</taxon>
        <taxon>Megaviricetes</taxon>
        <taxon>Imitervirales</taxon>
        <taxon>Mimiviridae</taxon>
        <taxon>Klosneuvirinae</taxon>
    </lineage>
</organism>
<protein>
    <submittedName>
        <fullName evidence="4">HNH endonuclease</fullName>
    </submittedName>
</protein>
<keyword evidence="4" id="KW-0255">Endonuclease</keyword>
<dbReference type="Pfam" id="PF01844">
    <property type="entry name" value="HNH"/>
    <property type="match status" value="1"/>
</dbReference>
<dbReference type="Gene3D" id="1.10.30.50">
    <property type="match status" value="1"/>
</dbReference>
<dbReference type="GO" id="GO:0004519">
    <property type="term" value="F:endonuclease activity"/>
    <property type="evidence" value="ECO:0007669"/>
    <property type="project" value="UniProtKB-KW"/>
</dbReference>
<dbReference type="EMBL" id="MK500396">
    <property type="protein sequence ID" value="QBK88735.1"/>
    <property type="molecule type" value="Genomic_DNA"/>
</dbReference>
<feature type="compositionally biased region" description="Basic residues" evidence="2">
    <location>
        <begin position="152"/>
        <end position="164"/>
    </location>
</feature>
<dbReference type="GO" id="GO:0003676">
    <property type="term" value="F:nucleic acid binding"/>
    <property type="evidence" value="ECO:0007669"/>
    <property type="project" value="InterPro"/>
</dbReference>
<accession>A0A481Z0Y4</accession>
<sequence>MNKKYNCNYCNYETNDYSNHRKHLCTKRHTHCKAIYLSSKKEALAEKKKVNAINKSFTCEYCHKKMYKTNKNRHKKRCQEYAKHKIKEEADKIIHELLNNKKQLEDELLKYKNKSIKYKKRFKKKDKYVSELLDRLKSRDDELKKYTDGNKKSPRKKHKNNKRKIPATVRNIVWEKYIRSKNNSKCYCCNIEPITKGNFECGHIVSDKNNGKITINNLRPICSLCNKSMGAMNMNEFMTKYGFDENIKC</sequence>
<evidence type="ECO:0000256" key="1">
    <source>
        <dbReference type="SAM" id="Coils"/>
    </source>
</evidence>
<keyword evidence="1" id="KW-0175">Coiled coil</keyword>
<dbReference type="GO" id="GO:0008270">
    <property type="term" value="F:zinc ion binding"/>
    <property type="evidence" value="ECO:0007669"/>
    <property type="project" value="InterPro"/>
</dbReference>
<reference evidence="4" key="1">
    <citation type="journal article" date="2019" name="MBio">
        <title>Virus Genomes from Deep Sea Sediments Expand the Ocean Megavirome and Support Independent Origins of Viral Gigantism.</title>
        <authorList>
            <person name="Backstrom D."/>
            <person name="Yutin N."/>
            <person name="Jorgensen S.L."/>
            <person name="Dharamshi J."/>
            <person name="Homa F."/>
            <person name="Zaremba-Niedwiedzka K."/>
            <person name="Spang A."/>
            <person name="Wolf Y.I."/>
            <person name="Koonin E.V."/>
            <person name="Ettema T.J."/>
        </authorList>
    </citation>
    <scope>NUCLEOTIDE SEQUENCE</scope>
</reference>
<feature type="coiled-coil region" evidence="1">
    <location>
        <begin position="87"/>
        <end position="121"/>
    </location>
</feature>
<evidence type="ECO:0000256" key="2">
    <source>
        <dbReference type="SAM" id="MobiDB-lite"/>
    </source>
</evidence>
<evidence type="ECO:0000313" key="4">
    <source>
        <dbReference type="EMBL" id="QBK88735.1"/>
    </source>
</evidence>
<evidence type="ECO:0000259" key="3">
    <source>
        <dbReference type="Pfam" id="PF01844"/>
    </source>
</evidence>
<keyword evidence="4" id="KW-0378">Hydrolase</keyword>
<keyword evidence="4" id="KW-0540">Nuclease</keyword>
<feature type="domain" description="HNH" evidence="3">
    <location>
        <begin position="186"/>
        <end position="228"/>
    </location>
</feature>
<feature type="region of interest" description="Disordered" evidence="2">
    <location>
        <begin position="144"/>
        <end position="164"/>
    </location>
</feature>